<dbReference type="RefSeq" id="WP_015229077.1">
    <property type="nucleotide sequence ID" value="NC_019780.1"/>
</dbReference>
<dbReference type="HOGENOM" id="CLU_1218624_0_0_3"/>
<keyword evidence="6" id="KW-1185">Reference proteome</keyword>
<dbReference type="AlphaFoldDB" id="K9YU91"/>
<comment type="subcellular location">
    <subcellularLocation>
        <location evidence="2">Gas vesicle</location>
    </subcellularLocation>
</comment>
<dbReference type="STRING" id="13035.Dacsa_1378"/>
<keyword evidence="1" id="KW-0304">Gas vesicle</keyword>
<comment type="similarity">
    <text evidence="3">Belongs to the gas vesicle GvpF/GvpL family.</text>
</comment>
<sequence length="225" mass="26372">MLYTYCLIASSPSALSLPSGFRGELQLIKQGAIAAIVEAELPLEELEENDQKLIQAVIHHDAVICEIFQQIPLLPLRFGTYFPTEKDLLEHLDFKAEKYQKKLQEIQDKVELTLKLTPLPFSTENASPMEKQGKNYLKAKKQRYQEQTNYQSQQQAELNQLQTQINQDYPQFIHGEPKENIERFYLLIKERDRSVFSEQLEQWKKDFPTWTIEVSDPLPPYHFIE</sequence>
<evidence type="ECO:0000313" key="5">
    <source>
        <dbReference type="EMBL" id="AFZ50072.1"/>
    </source>
</evidence>
<evidence type="ECO:0000313" key="6">
    <source>
        <dbReference type="Proteomes" id="UP000010482"/>
    </source>
</evidence>
<proteinExistence type="inferred from homology"/>
<evidence type="ECO:0000256" key="3">
    <source>
        <dbReference type="ARBA" id="ARBA00035643"/>
    </source>
</evidence>
<gene>
    <name evidence="5" type="ORF">Dacsa_1378</name>
</gene>
<dbReference type="OrthoDB" id="561431at2"/>
<dbReference type="EMBL" id="CP003944">
    <property type="protein sequence ID" value="AFZ50072.1"/>
    <property type="molecule type" value="Genomic_DNA"/>
</dbReference>
<organism evidence="5 6">
    <name type="scientific">Dactylococcopsis salina (strain PCC 8305)</name>
    <name type="common">Myxobactron salinum</name>
    <dbReference type="NCBI Taxonomy" id="13035"/>
    <lineage>
        <taxon>Bacteria</taxon>
        <taxon>Bacillati</taxon>
        <taxon>Cyanobacteriota</taxon>
        <taxon>Cyanophyceae</taxon>
        <taxon>Nodosilineales</taxon>
        <taxon>Cymatolegaceae</taxon>
        <taxon>Dactylococcopsis</taxon>
    </lineage>
</organism>
<protein>
    <submittedName>
        <fullName evidence="5">Gas vesicle synthesis protein GvpL/GvpF</fullName>
    </submittedName>
</protein>
<name>K9YU91_DACS8</name>
<dbReference type="PANTHER" id="PTHR36852">
    <property type="entry name" value="PROTEIN GVPL 2"/>
    <property type="match status" value="1"/>
</dbReference>
<keyword evidence="4" id="KW-0175">Coiled coil</keyword>
<evidence type="ECO:0000256" key="1">
    <source>
        <dbReference type="ARBA" id="ARBA00022987"/>
    </source>
</evidence>
<feature type="coiled-coil region" evidence="4">
    <location>
        <begin position="89"/>
        <end position="116"/>
    </location>
</feature>
<dbReference type="InterPro" id="IPR009430">
    <property type="entry name" value="GvpL/GvpF"/>
</dbReference>
<dbReference type="Pfam" id="PF06386">
    <property type="entry name" value="GvpL_GvpF"/>
    <property type="match status" value="1"/>
</dbReference>
<evidence type="ECO:0000256" key="4">
    <source>
        <dbReference type="SAM" id="Coils"/>
    </source>
</evidence>
<accession>K9YU91</accession>
<dbReference type="eggNOG" id="ENOG5031KVA">
    <property type="taxonomic scope" value="Bacteria"/>
</dbReference>
<dbReference type="KEGG" id="dsl:Dacsa_1378"/>
<reference evidence="5" key="1">
    <citation type="submission" date="2012-04" db="EMBL/GenBank/DDBJ databases">
        <title>Finished genome of Dactylococcopsis salina PCC 8305.</title>
        <authorList>
            <consortium name="US DOE Joint Genome Institute"/>
            <person name="Gugger M."/>
            <person name="Coursin T."/>
            <person name="Rippka R."/>
            <person name="Tandeau De Marsac N."/>
            <person name="Huntemann M."/>
            <person name="Wei C.-L."/>
            <person name="Han J."/>
            <person name="Detter J.C."/>
            <person name="Han C."/>
            <person name="Tapia R."/>
            <person name="Daligault H."/>
            <person name="Chen A."/>
            <person name="Krypides N."/>
            <person name="Mavromatis K."/>
            <person name="Markowitz V."/>
            <person name="Szeto E."/>
            <person name="Ivanova N."/>
            <person name="Ovchinnikova G."/>
            <person name="Pagani I."/>
            <person name="Pati A."/>
            <person name="Goodwin L."/>
            <person name="Peters L."/>
            <person name="Pitluck S."/>
            <person name="Woyke T."/>
            <person name="Kerfeld C."/>
        </authorList>
    </citation>
    <scope>NUCLEOTIDE SEQUENCE [LARGE SCALE GENOMIC DNA]</scope>
    <source>
        <strain evidence="5">PCC 8305</strain>
    </source>
</reference>
<dbReference type="GO" id="GO:0031411">
    <property type="term" value="C:gas vesicle"/>
    <property type="evidence" value="ECO:0007669"/>
    <property type="project" value="UniProtKB-SubCell"/>
</dbReference>
<evidence type="ECO:0000256" key="2">
    <source>
        <dbReference type="ARBA" id="ARBA00035108"/>
    </source>
</evidence>
<dbReference type="PANTHER" id="PTHR36852:SF1">
    <property type="entry name" value="PROTEIN GVPL 2"/>
    <property type="match status" value="1"/>
</dbReference>
<dbReference type="GO" id="GO:0031412">
    <property type="term" value="P:gas vesicle organization"/>
    <property type="evidence" value="ECO:0007669"/>
    <property type="project" value="InterPro"/>
</dbReference>
<dbReference type="Proteomes" id="UP000010482">
    <property type="component" value="Chromosome"/>
</dbReference>